<accession>B0Y920</accession>
<evidence type="ECO:0000313" key="2">
    <source>
        <dbReference type="EMBL" id="EDP49901.1"/>
    </source>
</evidence>
<keyword evidence="3" id="KW-1185">Reference proteome</keyword>
<protein>
    <submittedName>
        <fullName evidence="2">Uncharacterized protein</fullName>
    </submittedName>
</protein>
<name>B0Y920_ASPFC</name>
<evidence type="ECO:0000313" key="3">
    <source>
        <dbReference type="Proteomes" id="UP000001699"/>
    </source>
</evidence>
<reference evidence="2 3" key="1">
    <citation type="journal article" date="2008" name="PLoS Genet.">
        <title>Genomic islands in the pathogenic filamentous fungus Aspergillus fumigatus.</title>
        <authorList>
            <person name="Fedorova N.D."/>
            <person name="Khaldi N."/>
            <person name="Joardar V.S."/>
            <person name="Maiti R."/>
            <person name="Amedeo P."/>
            <person name="Anderson M.J."/>
            <person name="Crabtree J."/>
            <person name="Silva J.C."/>
            <person name="Badger J.H."/>
            <person name="Albarraq A."/>
            <person name="Angiuoli S."/>
            <person name="Bussey H."/>
            <person name="Bowyer P."/>
            <person name="Cotty P.J."/>
            <person name="Dyer P.S."/>
            <person name="Egan A."/>
            <person name="Galens K."/>
            <person name="Fraser-Liggett C.M."/>
            <person name="Haas B.J."/>
            <person name="Inman J.M."/>
            <person name="Kent R."/>
            <person name="Lemieux S."/>
            <person name="Malavazi I."/>
            <person name="Orvis J."/>
            <person name="Roemer T."/>
            <person name="Ronning C.M."/>
            <person name="Sundaram J.P."/>
            <person name="Sutton G."/>
            <person name="Turner G."/>
            <person name="Venter J.C."/>
            <person name="White O.R."/>
            <person name="Whitty B.R."/>
            <person name="Youngman P."/>
            <person name="Wolfe K.H."/>
            <person name="Goldman G.H."/>
            <person name="Wortman J.R."/>
            <person name="Jiang B."/>
            <person name="Denning D.W."/>
            <person name="Nierman W.C."/>
        </authorList>
    </citation>
    <scope>NUCLEOTIDE SEQUENCE [LARGE SCALE GENOMIC DNA]</scope>
    <source>
        <strain evidence="3">CBS 144.89 / FGSC A1163 / CEA10</strain>
    </source>
</reference>
<feature type="compositionally biased region" description="Basic and acidic residues" evidence="1">
    <location>
        <begin position="46"/>
        <end position="58"/>
    </location>
</feature>
<feature type="region of interest" description="Disordered" evidence="1">
    <location>
        <begin position="40"/>
        <end position="64"/>
    </location>
</feature>
<dbReference type="Proteomes" id="UP000001699">
    <property type="component" value="Unassembled WGS sequence"/>
</dbReference>
<dbReference type="VEuPathDB" id="FungiDB:AFUB_079340"/>
<gene>
    <name evidence="2" type="ORF">AFUB_079340</name>
</gene>
<dbReference type="HOGENOM" id="CLU_2867255_0_0_1"/>
<sequence length="64" mass="7163">MVRIEAYVPSNSPRLIGKTTSQWIVKGEGYSISEFKAGWKGPWGSRSEKTSDVSESSHWRTSTT</sequence>
<dbReference type="EMBL" id="DS499599">
    <property type="protein sequence ID" value="EDP49901.1"/>
    <property type="molecule type" value="Genomic_DNA"/>
</dbReference>
<evidence type="ECO:0000256" key="1">
    <source>
        <dbReference type="SAM" id="MobiDB-lite"/>
    </source>
</evidence>
<organism evidence="2 3">
    <name type="scientific">Aspergillus fumigatus (strain CBS 144.89 / FGSC A1163 / CEA10)</name>
    <name type="common">Neosartorya fumigata</name>
    <dbReference type="NCBI Taxonomy" id="451804"/>
    <lineage>
        <taxon>Eukaryota</taxon>
        <taxon>Fungi</taxon>
        <taxon>Dikarya</taxon>
        <taxon>Ascomycota</taxon>
        <taxon>Pezizomycotina</taxon>
        <taxon>Eurotiomycetes</taxon>
        <taxon>Eurotiomycetidae</taxon>
        <taxon>Eurotiales</taxon>
        <taxon>Aspergillaceae</taxon>
        <taxon>Aspergillus</taxon>
        <taxon>Aspergillus subgen. Fumigati</taxon>
    </lineage>
</organism>
<dbReference type="AlphaFoldDB" id="B0Y920"/>
<proteinExistence type="predicted"/>